<accession>C4XPV4</accession>
<dbReference type="RefSeq" id="WP_015862779.1">
    <property type="nucleotide sequence ID" value="NC_012796.1"/>
</dbReference>
<dbReference type="OrthoDB" id="5413728at2"/>
<sequence>MNGKLTTLGKVMEKVERMSVNCHDQIVPVRHIEFNDLESIRIGTEVHELRHMAQRSLSYRLGVPLQYLKKCPPELQAQNLNHWLARERNEDLYLRFDGDDVRAVFTPRYVPVDNMTVLNKLAEMGFGEELEVQCHLDHEFMSLSILDQGQEFAVNGNDRVRPGISFGNSEIGLAALSISAFLLRLVCTNGLISKTEVEASYRHISTRILDEFPTAIGDVGAKLLDEKQRLQFSLESEVKEPIATMKSFNLQFQLGKPEVEAVEWAWPQEQGETMFHVINAYTKAAQYPRLTVESGYRLQRVGGMILGMVN</sequence>
<dbReference type="EMBL" id="AP010904">
    <property type="protein sequence ID" value="BAH77654.1"/>
    <property type="molecule type" value="Genomic_DNA"/>
</dbReference>
<dbReference type="STRING" id="573370.DMR_41630"/>
<organism evidence="1 2">
    <name type="scientific">Solidesulfovibrio magneticus (strain ATCC 700980 / DSM 13731 / RS-1)</name>
    <name type="common">Desulfovibrio magneticus</name>
    <dbReference type="NCBI Taxonomy" id="573370"/>
    <lineage>
        <taxon>Bacteria</taxon>
        <taxon>Pseudomonadati</taxon>
        <taxon>Thermodesulfobacteriota</taxon>
        <taxon>Desulfovibrionia</taxon>
        <taxon>Desulfovibrionales</taxon>
        <taxon>Desulfovibrionaceae</taxon>
        <taxon>Solidesulfovibrio</taxon>
    </lineage>
</organism>
<dbReference type="eggNOG" id="ENOG5030ZNU">
    <property type="taxonomic scope" value="Bacteria"/>
</dbReference>
<evidence type="ECO:0000313" key="2">
    <source>
        <dbReference type="Proteomes" id="UP000009071"/>
    </source>
</evidence>
<proteinExistence type="predicted"/>
<evidence type="ECO:0008006" key="3">
    <source>
        <dbReference type="Google" id="ProtNLM"/>
    </source>
</evidence>
<name>C4XPV4_SOLM1</name>
<reference evidence="1 2" key="1">
    <citation type="journal article" date="2009" name="Genome Res.">
        <title>Whole genome sequence of Desulfovibrio magneticus strain RS-1 revealed common gene clusters in magnetotactic bacteria.</title>
        <authorList>
            <person name="Nakazawa H."/>
            <person name="Arakaki A."/>
            <person name="Narita-Yamada S."/>
            <person name="Yashiro I."/>
            <person name="Jinno K."/>
            <person name="Aoki N."/>
            <person name="Tsuruyama A."/>
            <person name="Okamura Y."/>
            <person name="Tanikawa S."/>
            <person name="Fujita N."/>
            <person name="Takeyama H."/>
            <person name="Matsunaga T."/>
        </authorList>
    </citation>
    <scope>NUCLEOTIDE SEQUENCE [LARGE SCALE GENOMIC DNA]</scope>
    <source>
        <strain evidence="2">ATCC 700980 / DSM 13731 / RS-1</strain>
    </source>
</reference>
<protein>
    <recommendedName>
        <fullName evidence="3">DUF932 domain-containing protein</fullName>
    </recommendedName>
</protein>
<dbReference type="InterPro" id="IPR026325">
    <property type="entry name" value="DUF932"/>
</dbReference>
<keyword evidence="2" id="KW-1185">Reference proteome</keyword>
<dbReference type="KEGG" id="dma:DMR_41630"/>
<dbReference type="AlphaFoldDB" id="C4XPV4"/>
<dbReference type="Proteomes" id="UP000009071">
    <property type="component" value="Chromosome"/>
</dbReference>
<gene>
    <name evidence="1" type="ordered locus">DMR_41630</name>
</gene>
<dbReference type="Pfam" id="PF06067">
    <property type="entry name" value="DUF932"/>
    <property type="match status" value="1"/>
</dbReference>
<dbReference type="HOGENOM" id="CLU_902330_0_0_7"/>
<evidence type="ECO:0000313" key="1">
    <source>
        <dbReference type="EMBL" id="BAH77654.1"/>
    </source>
</evidence>